<reference evidence="1" key="2">
    <citation type="journal article" date="2023" name="Biology">
        <title>Prokaryotic Life Associated with Coal-Fire Gas Vents Revealed by Metagenomics.</title>
        <authorList>
            <person name="Kadnikov V.V."/>
            <person name="Mardanov A.V."/>
            <person name="Beletsky A.V."/>
            <person name="Karnachuk O.V."/>
            <person name="Ravin N.V."/>
        </authorList>
    </citation>
    <scope>NUCLEOTIDE SEQUENCE</scope>
    <source>
        <strain evidence="1">Bu02</strain>
    </source>
</reference>
<sequence length="45" mass="5037">MHTGTTLPYLVKQPSKIKDISKEAKVRLAFLDFTKNHPVVVGTQV</sequence>
<dbReference type="KEGG" id="fcz:IMF26_05205"/>
<evidence type="ECO:0000313" key="1">
    <source>
        <dbReference type="EMBL" id="QUL99441.1"/>
    </source>
</evidence>
<organism evidence="1">
    <name type="scientific">Candidatus Fermentithermobacillus carboniphilus</name>
    <dbReference type="NCBI Taxonomy" id="3085328"/>
    <lineage>
        <taxon>Bacteria</taxon>
        <taxon>Bacillati</taxon>
        <taxon>Bacillota</taxon>
        <taxon>Candidatus Fermentithermobacillia</taxon>
        <taxon>Candidatus Fermentithermobacillales</taxon>
        <taxon>Candidatus Fermentithermobacillaceae</taxon>
        <taxon>Candidatus Fermentithermobacillus</taxon>
    </lineage>
</organism>
<reference evidence="1" key="1">
    <citation type="submission" date="2020-10" db="EMBL/GenBank/DDBJ databases">
        <authorList>
            <person name="Kadnikov V."/>
            <person name="Beletsky A.V."/>
            <person name="Mardanov A.V."/>
            <person name="Karnachuk O.V."/>
            <person name="Ravin N.V."/>
        </authorList>
    </citation>
    <scope>NUCLEOTIDE SEQUENCE</scope>
    <source>
        <strain evidence="1">Bu02</strain>
    </source>
</reference>
<dbReference type="AlphaFoldDB" id="A0AAT9LEH3"/>
<proteinExistence type="predicted"/>
<name>A0AAT9LEH3_9FIRM</name>
<dbReference type="EMBL" id="CP062796">
    <property type="protein sequence ID" value="QUL99441.1"/>
    <property type="molecule type" value="Genomic_DNA"/>
</dbReference>
<gene>
    <name evidence="1" type="ORF">IMF26_05205</name>
</gene>
<accession>A0AAT9LEH3</accession>
<protein>
    <submittedName>
        <fullName evidence="1">Uncharacterized protein</fullName>
    </submittedName>
</protein>